<keyword evidence="4" id="KW-0695">RNA-directed DNA polymerase</keyword>
<comment type="caution">
    <text evidence="4">The sequence shown here is derived from an EMBL/GenBank/DDBJ whole genome shotgun (WGS) entry which is preliminary data.</text>
</comment>
<name>A0ABQ4YMN3_9ASTR</name>
<keyword evidence="1" id="KW-0862">Zinc</keyword>
<keyword evidence="4" id="KW-0808">Transferase</keyword>
<evidence type="ECO:0000313" key="5">
    <source>
        <dbReference type="Proteomes" id="UP001151760"/>
    </source>
</evidence>
<dbReference type="InterPro" id="IPR005162">
    <property type="entry name" value="Retrotrans_gag_dom"/>
</dbReference>
<dbReference type="SMART" id="SM00343">
    <property type="entry name" value="ZnF_C2HC"/>
    <property type="match status" value="2"/>
</dbReference>
<feature type="region of interest" description="Disordered" evidence="2">
    <location>
        <begin position="1"/>
        <end position="153"/>
    </location>
</feature>
<proteinExistence type="predicted"/>
<evidence type="ECO:0000313" key="4">
    <source>
        <dbReference type="EMBL" id="GJS78945.1"/>
    </source>
</evidence>
<dbReference type="EMBL" id="BQNB010010562">
    <property type="protein sequence ID" value="GJS78945.1"/>
    <property type="molecule type" value="Genomic_DNA"/>
</dbReference>
<dbReference type="Proteomes" id="UP001151760">
    <property type="component" value="Unassembled WGS sequence"/>
</dbReference>
<feature type="compositionally biased region" description="Basic and acidic residues" evidence="2">
    <location>
        <begin position="526"/>
        <end position="535"/>
    </location>
</feature>
<evidence type="ECO:0000259" key="3">
    <source>
        <dbReference type="PROSITE" id="PS50158"/>
    </source>
</evidence>
<dbReference type="InterPro" id="IPR001878">
    <property type="entry name" value="Znf_CCHC"/>
</dbReference>
<feature type="domain" description="CCHC-type" evidence="3">
    <location>
        <begin position="716"/>
        <end position="732"/>
    </location>
</feature>
<feature type="region of interest" description="Disordered" evidence="2">
    <location>
        <begin position="660"/>
        <end position="680"/>
    </location>
</feature>
<keyword evidence="1" id="KW-0479">Metal-binding</keyword>
<accession>A0ABQ4YMN3</accession>
<dbReference type="Pfam" id="PF03732">
    <property type="entry name" value="Retrotrans_gag"/>
    <property type="match status" value="1"/>
</dbReference>
<feature type="region of interest" description="Disordered" evidence="2">
    <location>
        <begin position="513"/>
        <end position="575"/>
    </location>
</feature>
<dbReference type="PROSITE" id="PS50158">
    <property type="entry name" value="ZF_CCHC"/>
    <property type="match status" value="1"/>
</dbReference>
<gene>
    <name evidence="4" type="ORF">Tco_0728826</name>
</gene>
<feature type="compositionally biased region" description="Pro residues" evidence="2">
    <location>
        <begin position="365"/>
        <end position="375"/>
    </location>
</feature>
<dbReference type="InterPro" id="IPR036875">
    <property type="entry name" value="Znf_CCHC_sf"/>
</dbReference>
<reference evidence="4" key="1">
    <citation type="journal article" date="2022" name="Int. J. Mol. Sci.">
        <title>Draft Genome of Tanacetum Coccineum: Genomic Comparison of Closely Related Tanacetum-Family Plants.</title>
        <authorList>
            <person name="Yamashiro T."/>
            <person name="Shiraishi A."/>
            <person name="Nakayama K."/>
            <person name="Satake H."/>
        </authorList>
    </citation>
    <scope>NUCLEOTIDE SEQUENCE</scope>
</reference>
<evidence type="ECO:0000256" key="1">
    <source>
        <dbReference type="PROSITE-ProRule" id="PRU00047"/>
    </source>
</evidence>
<dbReference type="Pfam" id="PF00098">
    <property type="entry name" value="zf-CCHC"/>
    <property type="match status" value="1"/>
</dbReference>
<feature type="region of interest" description="Disordered" evidence="2">
    <location>
        <begin position="360"/>
        <end position="399"/>
    </location>
</feature>
<dbReference type="GO" id="GO:0003964">
    <property type="term" value="F:RNA-directed DNA polymerase activity"/>
    <property type="evidence" value="ECO:0007669"/>
    <property type="project" value="UniProtKB-KW"/>
</dbReference>
<feature type="compositionally biased region" description="Polar residues" evidence="2">
    <location>
        <begin position="513"/>
        <end position="524"/>
    </location>
</feature>
<evidence type="ECO:0000256" key="2">
    <source>
        <dbReference type="SAM" id="MobiDB-lite"/>
    </source>
</evidence>
<protein>
    <submittedName>
        <fullName evidence="4">Reverse transcriptase domain-containing protein</fullName>
    </submittedName>
</protein>
<feature type="compositionally biased region" description="Pro residues" evidence="2">
    <location>
        <begin position="383"/>
        <end position="394"/>
    </location>
</feature>
<feature type="compositionally biased region" description="Basic and acidic residues" evidence="2">
    <location>
        <begin position="559"/>
        <end position="575"/>
    </location>
</feature>
<sequence length="828" mass="91184">MYHFQTTHIEVSGDELEAPDAAPQSLGQAPPSLDYVSGPEHPPSLDYVPGPEEPEQAPLSPYYPLPDDASPTALSPGYIVDSNPEEDPEEDPKEDPADGGDYNDDESSDDDDDDDDDDDEEQEQEASEDDEEEEEKHLALAYSSVVPIDDPVPSPEDTKAFETDEFAPTPVPSPRRCTARMFVRPQTPMSAATEALIAAIPSPPLPVPYPLLPLPSPPTHTSPIYDEAPLCYRAAGIRLRAVSPPIHHLSEIPTPPLLLPSTSHIDDLPEANMPLWKRARFTAPTSRFEVRESSAAAAARQPRVDVATVDATPGRPMSREVGYEIKDVWDDMVRDMEERAPTMEALNQKVIDLSTTLAAEYASAPTPPSPPPSPLSPLSSPLPQIPSPSLPLPSSPTTSPTYVEAPLGYRAAGIRLRVASLSTHHPLKIELPPLLLPSTSHIDDTPEADMLLRKRARFTTLTSGFKVGESSAAAGARQPRARLGARCARQAWGHAMDYNRAVHAELQAYRSQVQTHKTHIQTQDALEARQPARTDDPEDAGSSRVADALAEIKANRTSRNGDDNHDSGTSSRKTEQAARECTYNDFLKFACQINFATSTLQGNALAWWNSHVRTVGHDFAYVMTWKILKKMMTDKYCPMGEIKKLEIKLWNLKVKAKNKRKFEDTSRNNQNQQQPFKRHNVARAYTAGPGEKKLYRGSKPLCPKCDYHHDGQYAPKCANCKRTGHLTRDCRSPAVAANNNQRAPRANQRVLTCFECGAQGHFKSNFPKLKNKNKGNQAGNGNAMASAYALDAALDDGAVFRKDVDIFFRIGLHVPCELRTSPGRFHQP</sequence>
<keyword evidence="1" id="KW-0863">Zinc-finger</keyword>
<organism evidence="4 5">
    <name type="scientific">Tanacetum coccineum</name>
    <dbReference type="NCBI Taxonomy" id="301880"/>
    <lineage>
        <taxon>Eukaryota</taxon>
        <taxon>Viridiplantae</taxon>
        <taxon>Streptophyta</taxon>
        <taxon>Embryophyta</taxon>
        <taxon>Tracheophyta</taxon>
        <taxon>Spermatophyta</taxon>
        <taxon>Magnoliopsida</taxon>
        <taxon>eudicotyledons</taxon>
        <taxon>Gunneridae</taxon>
        <taxon>Pentapetalae</taxon>
        <taxon>asterids</taxon>
        <taxon>campanulids</taxon>
        <taxon>Asterales</taxon>
        <taxon>Asteraceae</taxon>
        <taxon>Asteroideae</taxon>
        <taxon>Anthemideae</taxon>
        <taxon>Anthemidinae</taxon>
        <taxon>Tanacetum</taxon>
    </lineage>
</organism>
<keyword evidence="5" id="KW-1185">Reference proteome</keyword>
<keyword evidence="4" id="KW-0548">Nucleotidyltransferase</keyword>
<feature type="compositionally biased region" description="Acidic residues" evidence="2">
    <location>
        <begin position="83"/>
        <end position="134"/>
    </location>
</feature>
<reference evidence="4" key="2">
    <citation type="submission" date="2022-01" db="EMBL/GenBank/DDBJ databases">
        <authorList>
            <person name="Yamashiro T."/>
            <person name="Shiraishi A."/>
            <person name="Satake H."/>
            <person name="Nakayama K."/>
        </authorList>
    </citation>
    <scope>NUCLEOTIDE SEQUENCE</scope>
</reference>
<dbReference type="SUPFAM" id="SSF57756">
    <property type="entry name" value="Retrovirus zinc finger-like domains"/>
    <property type="match status" value="1"/>
</dbReference>
<dbReference type="Gene3D" id="4.10.60.10">
    <property type="entry name" value="Zinc finger, CCHC-type"/>
    <property type="match status" value="1"/>
</dbReference>